<evidence type="ECO:0000313" key="4">
    <source>
        <dbReference type="Proteomes" id="UP000050277"/>
    </source>
</evidence>
<keyword evidence="2" id="KW-0413">Isomerase</keyword>
<dbReference type="PANTHER" id="PTHR48100:SF1">
    <property type="entry name" value="HISTIDINE PHOSPHATASE FAMILY PROTEIN-RELATED"/>
    <property type="match status" value="1"/>
</dbReference>
<gene>
    <name evidence="3" type="ORF">SE18_22230</name>
</gene>
<dbReference type="PANTHER" id="PTHR48100">
    <property type="entry name" value="BROAD-SPECIFICITY PHOSPHATASE YOR283W-RELATED"/>
    <property type="match status" value="1"/>
</dbReference>
<dbReference type="CDD" id="cd07067">
    <property type="entry name" value="HP_PGM_like"/>
    <property type="match status" value="1"/>
</dbReference>
<dbReference type="PROSITE" id="PS00175">
    <property type="entry name" value="PG_MUTASE"/>
    <property type="match status" value="1"/>
</dbReference>
<protein>
    <recommendedName>
        <fullName evidence="5">Phosphoglycerate mutase</fullName>
    </recommendedName>
</protein>
<comment type="caution">
    <text evidence="3">The sequence shown here is derived from an EMBL/GenBank/DDBJ whole genome shotgun (WGS) entry which is preliminary data.</text>
</comment>
<dbReference type="GO" id="GO:0016791">
    <property type="term" value="F:phosphatase activity"/>
    <property type="evidence" value="ECO:0007669"/>
    <property type="project" value="TreeGrafter"/>
</dbReference>
<dbReference type="Proteomes" id="UP000050277">
    <property type="component" value="Unassembled WGS sequence"/>
</dbReference>
<sequence>MRVYLVRHGQSAENAADLKRLIGLEDFRQLLEHAQHSPLTALGREQAANVAEEIAAFNPTRLYSSPYIRAFDTAQIIAARVGLPIQTINELHEISAIVPFLLRRERVRLLRTMYIRGYLSQLIPHRPLWGETWWVAQRRVIKAWNTMLEQWSPSTRAVVVAHRAFIWMTLRYLQRHGGWRIVRRSTENAGISELESI</sequence>
<dbReference type="Gene3D" id="3.40.50.1240">
    <property type="entry name" value="Phosphoglycerate mutase-like"/>
    <property type="match status" value="1"/>
</dbReference>
<proteinExistence type="predicted"/>
<dbReference type="InterPro" id="IPR050275">
    <property type="entry name" value="PGM_Phosphatase"/>
</dbReference>
<accession>A0A0P6XYK8</accession>
<dbReference type="InterPro" id="IPR013078">
    <property type="entry name" value="His_Pase_superF_clade-1"/>
</dbReference>
<dbReference type="EMBL" id="LGKP01000035">
    <property type="protein sequence ID" value="KPL81372.1"/>
    <property type="molecule type" value="Genomic_DNA"/>
</dbReference>
<keyword evidence="4" id="KW-1185">Reference proteome</keyword>
<dbReference type="InterPro" id="IPR029033">
    <property type="entry name" value="His_PPase_superfam"/>
</dbReference>
<evidence type="ECO:0000313" key="3">
    <source>
        <dbReference type="EMBL" id="KPL81372.1"/>
    </source>
</evidence>
<evidence type="ECO:0008006" key="5">
    <source>
        <dbReference type="Google" id="ProtNLM"/>
    </source>
</evidence>
<dbReference type="STRING" id="70996.SE18_22230"/>
<organism evidence="3 4">
    <name type="scientific">Herpetosiphon geysericola</name>
    <dbReference type="NCBI Taxonomy" id="70996"/>
    <lineage>
        <taxon>Bacteria</taxon>
        <taxon>Bacillati</taxon>
        <taxon>Chloroflexota</taxon>
        <taxon>Chloroflexia</taxon>
        <taxon>Herpetosiphonales</taxon>
        <taxon>Herpetosiphonaceae</taxon>
        <taxon>Herpetosiphon</taxon>
    </lineage>
</organism>
<dbReference type="GO" id="GO:0005737">
    <property type="term" value="C:cytoplasm"/>
    <property type="evidence" value="ECO:0007669"/>
    <property type="project" value="TreeGrafter"/>
</dbReference>
<dbReference type="SMART" id="SM00855">
    <property type="entry name" value="PGAM"/>
    <property type="match status" value="1"/>
</dbReference>
<evidence type="ECO:0000256" key="2">
    <source>
        <dbReference type="ARBA" id="ARBA00023235"/>
    </source>
</evidence>
<dbReference type="OrthoDB" id="9781415at2"/>
<keyword evidence="1" id="KW-0324">Glycolysis</keyword>
<evidence type="ECO:0000256" key="1">
    <source>
        <dbReference type="ARBA" id="ARBA00023152"/>
    </source>
</evidence>
<dbReference type="Pfam" id="PF00300">
    <property type="entry name" value="His_Phos_1"/>
    <property type="match status" value="1"/>
</dbReference>
<name>A0A0P6XYK8_9CHLR</name>
<reference evidence="3 4" key="1">
    <citation type="submission" date="2015-07" db="EMBL/GenBank/DDBJ databases">
        <title>Whole genome sequence of Herpetosiphon geysericola DSM 7119.</title>
        <authorList>
            <person name="Hemp J."/>
            <person name="Ward L.M."/>
            <person name="Pace L.A."/>
            <person name="Fischer W.W."/>
        </authorList>
    </citation>
    <scope>NUCLEOTIDE SEQUENCE [LARGE SCALE GENOMIC DNA]</scope>
    <source>
        <strain evidence="3 4">DSM 7119</strain>
    </source>
</reference>
<dbReference type="InterPro" id="IPR001345">
    <property type="entry name" value="PG/BPGM_mutase_AS"/>
</dbReference>
<dbReference type="SUPFAM" id="SSF53254">
    <property type="entry name" value="Phosphoglycerate mutase-like"/>
    <property type="match status" value="1"/>
</dbReference>
<dbReference type="RefSeq" id="WP_054536656.1">
    <property type="nucleotide sequence ID" value="NZ_LGKP01000035.1"/>
</dbReference>
<dbReference type="AlphaFoldDB" id="A0A0P6XYK8"/>